<protein>
    <submittedName>
        <fullName evidence="2">Uncharacterized protein</fullName>
    </submittedName>
</protein>
<sequence length="73" mass="8443">MSSAEKNCNLDSVSSSGYVKCMNESKLPVFNFNRIRITPNQAMNRAFMLLLILLFLHYVKVITLPFKFIPQMK</sequence>
<proteinExistence type="predicted"/>
<accession>A0A6C0DKX2</accession>
<keyword evidence="1" id="KW-0812">Transmembrane</keyword>
<name>A0A6C0DKX2_9ZZZZ</name>
<evidence type="ECO:0000313" key="2">
    <source>
        <dbReference type="EMBL" id="QHT16992.1"/>
    </source>
</evidence>
<feature type="transmembrane region" description="Helical" evidence="1">
    <location>
        <begin position="46"/>
        <end position="66"/>
    </location>
</feature>
<evidence type="ECO:0000256" key="1">
    <source>
        <dbReference type="SAM" id="Phobius"/>
    </source>
</evidence>
<dbReference type="AlphaFoldDB" id="A0A6C0DKX2"/>
<dbReference type="EMBL" id="MN739629">
    <property type="protein sequence ID" value="QHT16992.1"/>
    <property type="molecule type" value="Genomic_DNA"/>
</dbReference>
<keyword evidence="1" id="KW-1133">Transmembrane helix</keyword>
<organism evidence="2">
    <name type="scientific">viral metagenome</name>
    <dbReference type="NCBI Taxonomy" id="1070528"/>
    <lineage>
        <taxon>unclassified sequences</taxon>
        <taxon>metagenomes</taxon>
        <taxon>organismal metagenomes</taxon>
    </lineage>
</organism>
<reference evidence="2" key="1">
    <citation type="journal article" date="2020" name="Nature">
        <title>Giant virus diversity and host interactions through global metagenomics.</title>
        <authorList>
            <person name="Schulz F."/>
            <person name="Roux S."/>
            <person name="Paez-Espino D."/>
            <person name="Jungbluth S."/>
            <person name="Walsh D.A."/>
            <person name="Denef V.J."/>
            <person name="McMahon K.D."/>
            <person name="Konstantinidis K.T."/>
            <person name="Eloe-Fadrosh E.A."/>
            <person name="Kyrpides N.C."/>
            <person name="Woyke T."/>
        </authorList>
    </citation>
    <scope>NUCLEOTIDE SEQUENCE</scope>
    <source>
        <strain evidence="2">GVMAG-M-3300023174-207</strain>
    </source>
</reference>
<keyword evidence="1" id="KW-0472">Membrane</keyword>